<reference evidence="1 2" key="1">
    <citation type="submission" date="2019-06" db="EMBL/GenBank/DDBJ databases">
        <title>A novel bacterium of genus Pontibacter, isolated from marine sediment.</title>
        <authorList>
            <person name="Huang H."/>
            <person name="Mo K."/>
            <person name="Hu Y."/>
        </authorList>
    </citation>
    <scope>NUCLEOTIDE SEQUENCE [LARGE SCALE GENOMIC DNA]</scope>
    <source>
        <strain evidence="1 2">HB172049</strain>
    </source>
</reference>
<comment type="caution">
    <text evidence="1">The sequence shown here is derived from an EMBL/GenBank/DDBJ whole genome shotgun (WGS) entry which is preliminary data.</text>
</comment>
<gene>
    <name evidence="1" type="ORF">FJM65_09695</name>
</gene>
<dbReference type="AlphaFoldDB" id="A0A501WB45"/>
<dbReference type="Gene3D" id="2.60.40.10">
    <property type="entry name" value="Immunoglobulins"/>
    <property type="match status" value="1"/>
</dbReference>
<name>A0A501WB45_9BACT</name>
<dbReference type="RefSeq" id="WP_140621302.1">
    <property type="nucleotide sequence ID" value="NZ_VFRQ01000004.1"/>
</dbReference>
<evidence type="ECO:0000313" key="2">
    <source>
        <dbReference type="Proteomes" id="UP000316727"/>
    </source>
</evidence>
<evidence type="ECO:0000313" key="1">
    <source>
        <dbReference type="EMBL" id="TPE44411.1"/>
    </source>
</evidence>
<protein>
    <submittedName>
        <fullName evidence="1">Uncharacterized protein</fullName>
    </submittedName>
</protein>
<organism evidence="1 2">
    <name type="scientific">Pontibacter mangrovi</name>
    <dbReference type="NCBI Taxonomy" id="2589816"/>
    <lineage>
        <taxon>Bacteria</taxon>
        <taxon>Pseudomonadati</taxon>
        <taxon>Bacteroidota</taxon>
        <taxon>Cytophagia</taxon>
        <taxon>Cytophagales</taxon>
        <taxon>Hymenobacteraceae</taxon>
        <taxon>Pontibacter</taxon>
    </lineage>
</organism>
<keyword evidence="2" id="KW-1185">Reference proteome</keyword>
<dbReference type="Proteomes" id="UP000316727">
    <property type="component" value="Unassembled WGS sequence"/>
</dbReference>
<dbReference type="InterPro" id="IPR013783">
    <property type="entry name" value="Ig-like_fold"/>
</dbReference>
<dbReference type="EMBL" id="VFRQ01000004">
    <property type="protein sequence ID" value="TPE44411.1"/>
    <property type="molecule type" value="Genomic_DNA"/>
</dbReference>
<sequence length="366" mass="37463">MLIDSDQKFDGTGNNPGFEYEVLLAANFAVQVLKHSPTGSSTIFTGSTDQYSQRAVAASTSGGNTDYFYDFYVPLSAFNGGITAATPLRMSGITITSAQSGLTGTVSDVGGVNFQAYNYDAPAAWRALLGAFPATSLSTLQTSGFPMIAATAPVVNEPVPANSTSISGTSTEAAGSVVAVYRNGISICGDAGQPACPTVAANGTWKLTGISSTLLAAGNTITATVTASGKSVSPSSNTVTVTSGVCTTTPPPVITGMGGSGNQNRSFIGTTSYSGNQRITVYNATNQPLGAFTYNSVTSSTGSTWTSPLYSVGEFNHYATVTPLDASGNVIGCESLESNHVCFRNGTPHLNNQQVTITNVAYNGIT</sequence>
<proteinExistence type="predicted"/>
<dbReference type="OrthoDB" id="2582440at2"/>
<accession>A0A501WB45</accession>